<dbReference type="Pfam" id="PF01901">
    <property type="entry name" value="O_anti_polymase"/>
    <property type="match status" value="1"/>
</dbReference>
<feature type="transmembrane region" description="Helical" evidence="1">
    <location>
        <begin position="90"/>
        <end position="110"/>
    </location>
</feature>
<evidence type="ECO:0000313" key="3">
    <source>
        <dbReference type="Proteomes" id="UP001369247"/>
    </source>
</evidence>
<dbReference type="InterPro" id="IPR002760">
    <property type="entry name" value="O_anti_polymase"/>
</dbReference>
<keyword evidence="1" id="KW-0812">Transmembrane</keyword>
<keyword evidence="1" id="KW-1133">Transmembrane helix</keyword>
<feature type="transmembrane region" description="Helical" evidence="1">
    <location>
        <begin position="379"/>
        <end position="398"/>
    </location>
</feature>
<gene>
    <name evidence="2" type="ORF">U2150_07795</name>
</gene>
<dbReference type="EMBL" id="JAXUHJ010000014">
    <property type="protein sequence ID" value="MEJ8543386.1"/>
    <property type="molecule type" value="Genomic_DNA"/>
</dbReference>
<feature type="transmembrane region" description="Helical" evidence="1">
    <location>
        <begin position="169"/>
        <end position="188"/>
    </location>
</feature>
<keyword evidence="3" id="KW-1185">Reference proteome</keyword>
<feature type="transmembrane region" description="Helical" evidence="1">
    <location>
        <begin position="65"/>
        <end position="84"/>
    </location>
</feature>
<name>A0ABU8TXE8_METWO</name>
<dbReference type="Proteomes" id="UP001369247">
    <property type="component" value="Unassembled WGS sequence"/>
</dbReference>
<feature type="transmembrane region" description="Helical" evidence="1">
    <location>
        <begin position="404"/>
        <end position="420"/>
    </location>
</feature>
<evidence type="ECO:0000256" key="1">
    <source>
        <dbReference type="SAM" id="Phobius"/>
    </source>
</evidence>
<comment type="caution">
    <text evidence="2">The sequence shown here is derived from an EMBL/GenBank/DDBJ whole genome shotgun (WGS) entry which is preliminary data.</text>
</comment>
<reference evidence="2 3" key="1">
    <citation type="submission" date="2023-12" db="EMBL/GenBank/DDBJ databases">
        <title>Phenotypic and Genomic Characterization of Methanothermobacter wolfeii Strain BSEL, a CO2-Capturing Archaeon with Minimal Nutrient Requirements.</title>
        <authorList>
            <person name="Ale Enriquez F."/>
            <person name="Ahring B.K."/>
        </authorList>
    </citation>
    <scope>NUCLEOTIDE SEQUENCE [LARGE SCALE GENOMIC DNA]</scope>
    <source>
        <strain evidence="2 3">BSEL-1</strain>
    </source>
</reference>
<accession>A0ABU8TXE8</accession>
<sequence>MSQIYSMAIKTCRRIESEIKGMLLYNIFLKILLSVEKIWLDSYFRKAYPSGKFLKFLEKSHVLKNHIFAPPLFILAFSIFMIMASTPVSWKLHLTILIGFIFFFLFSMIIPRFILKDMEYYLKFKSEDINSIGLTLFLVSIIFFIITITDVGGLPLLHPTLRYSLNPKLTIPAFLMIPATALISFHLLEKMKEGSIDRARVKFRIMVLALICAAFLTLLGYRTPVVALILIIAIMGYYTGLFDIWEILGSFLFAFLVIMGIGYFRSVEEYSVTSISAMNFLKMRAAFTLNVLDMLSHLSGPTGALHGDLIMSMIPGPGDGPRTLIGKLISWRTGVTITPTIFGQMLVDFGTAGVAAGMGILGLITGAGYRIMKKTGDTFYIMLYALIMAYLIISVETGILDQTVMGYFAAGGAIYLYNIVKINRH</sequence>
<feature type="transmembrane region" description="Helical" evidence="1">
    <location>
        <begin position="244"/>
        <end position="264"/>
    </location>
</feature>
<evidence type="ECO:0000313" key="2">
    <source>
        <dbReference type="EMBL" id="MEJ8543386.1"/>
    </source>
</evidence>
<feature type="transmembrane region" description="Helical" evidence="1">
    <location>
        <begin position="349"/>
        <end position="372"/>
    </location>
</feature>
<protein>
    <submittedName>
        <fullName evidence="2">Oligosaccharide repeat unit polymerase family protein</fullName>
    </submittedName>
</protein>
<dbReference type="NCBIfam" id="TIGR04370">
    <property type="entry name" value="glyco_rpt_poly"/>
    <property type="match status" value="1"/>
</dbReference>
<feature type="transmembrane region" description="Helical" evidence="1">
    <location>
        <begin position="208"/>
        <end position="238"/>
    </location>
</feature>
<organism evidence="2 3">
    <name type="scientific">Methanothermobacter wolfeii</name>
    <name type="common">Methanobacterium wolfei</name>
    <dbReference type="NCBI Taxonomy" id="145261"/>
    <lineage>
        <taxon>Archaea</taxon>
        <taxon>Methanobacteriati</taxon>
        <taxon>Methanobacteriota</taxon>
        <taxon>Methanomada group</taxon>
        <taxon>Methanobacteria</taxon>
        <taxon>Methanobacteriales</taxon>
        <taxon>Methanobacteriaceae</taxon>
        <taxon>Methanothermobacter</taxon>
    </lineage>
</organism>
<dbReference type="RefSeq" id="WP_340222545.1">
    <property type="nucleotide sequence ID" value="NZ_JAXUHJ010000014.1"/>
</dbReference>
<proteinExistence type="predicted"/>
<feature type="transmembrane region" description="Helical" evidence="1">
    <location>
        <begin position="131"/>
        <end position="149"/>
    </location>
</feature>
<keyword evidence="1" id="KW-0472">Membrane</keyword>